<proteinExistence type="predicted"/>
<evidence type="ECO:0000313" key="2">
    <source>
        <dbReference type="Proteomes" id="UP001156882"/>
    </source>
</evidence>
<sequence length="90" mass="10107">MKRYLIERDIPAVGTFEKEQLRDASRTSNNALLQLAPRVQWDHSYVADNKTFCIYLAEDEAAIRKHAELSGFPANVITEISTIIDPTTAG</sequence>
<accession>A0ABQ6CC96</accession>
<dbReference type="Pfam" id="PF14026">
    <property type="entry name" value="SCO4226-like"/>
    <property type="match status" value="1"/>
</dbReference>
<organism evidence="1 2">
    <name type="scientific">Labrys miyagiensis</name>
    <dbReference type="NCBI Taxonomy" id="346912"/>
    <lineage>
        <taxon>Bacteria</taxon>
        <taxon>Pseudomonadati</taxon>
        <taxon>Pseudomonadota</taxon>
        <taxon>Alphaproteobacteria</taxon>
        <taxon>Hyphomicrobiales</taxon>
        <taxon>Xanthobacteraceae</taxon>
        <taxon>Labrys</taxon>
    </lineage>
</organism>
<evidence type="ECO:0000313" key="1">
    <source>
        <dbReference type="EMBL" id="GLS17987.1"/>
    </source>
</evidence>
<name>A0ABQ6CC96_9HYPH</name>
<dbReference type="Proteomes" id="UP001156882">
    <property type="component" value="Unassembled WGS sequence"/>
</dbReference>
<gene>
    <name evidence="1" type="ORF">GCM10007874_10030</name>
</gene>
<comment type="caution">
    <text evidence="1">The sequence shown here is derived from an EMBL/GenBank/DDBJ whole genome shotgun (WGS) entry which is preliminary data.</text>
</comment>
<protein>
    <recommendedName>
        <fullName evidence="3">DUF4242 domain-containing protein</fullName>
    </recommendedName>
</protein>
<evidence type="ECO:0008006" key="3">
    <source>
        <dbReference type="Google" id="ProtNLM"/>
    </source>
</evidence>
<dbReference type="InterPro" id="IPR025336">
    <property type="entry name" value="SCO4226-like"/>
</dbReference>
<dbReference type="EMBL" id="BSPC01000007">
    <property type="protein sequence ID" value="GLS17987.1"/>
    <property type="molecule type" value="Genomic_DNA"/>
</dbReference>
<keyword evidence="2" id="KW-1185">Reference proteome</keyword>
<dbReference type="RefSeq" id="WP_284310816.1">
    <property type="nucleotide sequence ID" value="NZ_BSPC01000007.1"/>
</dbReference>
<reference evidence="2" key="1">
    <citation type="journal article" date="2019" name="Int. J. Syst. Evol. Microbiol.">
        <title>The Global Catalogue of Microorganisms (GCM) 10K type strain sequencing project: providing services to taxonomists for standard genome sequencing and annotation.</title>
        <authorList>
            <consortium name="The Broad Institute Genomics Platform"/>
            <consortium name="The Broad Institute Genome Sequencing Center for Infectious Disease"/>
            <person name="Wu L."/>
            <person name="Ma J."/>
        </authorList>
    </citation>
    <scope>NUCLEOTIDE SEQUENCE [LARGE SCALE GENOMIC DNA]</scope>
    <source>
        <strain evidence="2">NBRC 101365</strain>
    </source>
</reference>